<evidence type="ECO:0000313" key="14">
    <source>
        <dbReference type="Proteomes" id="UP000824782"/>
    </source>
</evidence>
<evidence type="ECO:0000256" key="11">
    <source>
        <dbReference type="SAM" id="MobiDB-lite"/>
    </source>
</evidence>
<dbReference type="PANTHER" id="PTHR14845">
    <property type="entry name" value="COILED-COIL DOMAIN-CONTAINING 166"/>
    <property type="match status" value="1"/>
</dbReference>
<name>A0AAV7ATP1_ENGPU</name>
<evidence type="ECO:0000313" key="13">
    <source>
        <dbReference type="EMBL" id="KAG8562163.1"/>
    </source>
</evidence>
<proteinExistence type="inferred from homology"/>
<evidence type="ECO:0000256" key="7">
    <source>
        <dbReference type="ARBA" id="ARBA00023212"/>
    </source>
</evidence>
<accession>A0AAV7ATP1</accession>
<evidence type="ECO:0000256" key="9">
    <source>
        <dbReference type="ARBA" id="ARBA00031573"/>
    </source>
</evidence>
<comment type="subcellular location">
    <subcellularLocation>
        <location evidence="1">Cytoplasm</location>
        <location evidence="1">Cytoskeleton</location>
        <location evidence="1">Cilium basal body</location>
    </subcellularLocation>
</comment>
<feature type="coiled-coil region" evidence="10">
    <location>
        <begin position="161"/>
        <end position="228"/>
    </location>
</feature>
<keyword evidence="8" id="KW-0966">Cell projection</keyword>
<dbReference type="PANTHER" id="PTHR14845:SF5">
    <property type="entry name" value="BASAL BODY-ORIENTATION FACTOR 1"/>
    <property type="match status" value="1"/>
</dbReference>
<reference evidence="13" key="1">
    <citation type="thesis" date="2020" institute="ProQuest LLC" country="789 East Eisenhower Parkway, Ann Arbor, MI, USA">
        <title>Comparative Genomics and Chromosome Evolution.</title>
        <authorList>
            <person name="Mudd A.B."/>
        </authorList>
    </citation>
    <scope>NUCLEOTIDE SEQUENCE</scope>
    <source>
        <strain evidence="13">237g6f4</strain>
        <tissue evidence="13">Blood</tissue>
    </source>
</reference>
<evidence type="ECO:0000256" key="3">
    <source>
        <dbReference type="ARBA" id="ARBA00015392"/>
    </source>
</evidence>
<evidence type="ECO:0000256" key="6">
    <source>
        <dbReference type="ARBA" id="ARBA00023069"/>
    </source>
</evidence>
<keyword evidence="7" id="KW-0206">Cytoskeleton</keyword>
<keyword evidence="4" id="KW-0963">Cytoplasm</keyword>
<feature type="compositionally biased region" description="Basic and acidic residues" evidence="11">
    <location>
        <begin position="36"/>
        <end position="48"/>
    </location>
</feature>
<evidence type="ECO:0000256" key="2">
    <source>
        <dbReference type="ARBA" id="ARBA00007508"/>
    </source>
</evidence>
<evidence type="ECO:0000256" key="8">
    <source>
        <dbReference type="ARBA" id="ARBA00023273"/>
    </source>
</evidence>
<sequence length="546" mass="63720">MVTVHTAVCGGLRVAMVGIRKKAARGKKGKRKKGAGKHEHKVDKESEVERAKASAAVWEARLKVTEFSRAEYREAARSLAQNNVELTKNQYQMEKDMLDVIGFLKKQDEKKDEMIEKLKQQLIMQKKMAEDERIKLMETYKKQISGLEDECSRRAHDMEVIQSEFRMMKEFRRHKAELERELHEIKESLLRAKKDHQKALSNTEKHFIEEKQRLEKEAEKKIIMLAEEAHTEAVIQLGDVGRSVFKENVRLKEAITYHVNQSRELQKTVEQLEEERKQLLQEKETNQQLIQEKIHQGTEKNAQNQALQETIRTLESSLEKLTLEKEHALHKIQRQIQGTDQAGNMELQKLHKTLELKDREMNRVKKLAHNILQERTQVENFFLEALEHVRQEIKSSRNCYKKMAQVAYQSRMKMASTGTEQYPKVRTFHNKEHSTNDVSHDLMEADKWSHVQSGRADFGDLTWEQKEKVLRLLFAKMNGSVIRKRNPMTKGGSDQDDLMTGDHCERSPGNTQDQGHAIFLTQLNHEESSRSFVLPDIHKTRCQVMS</sequence>
<keyword evidence="5 10" id="KW-0175">Coiled coil</keyword>
<dbReference type="InterPro" id="IPR032777">
    <property type="entry name" value="DUF4515"/>
</dbReference>
<comment type="caution">
    <text evidence="13">The sequence shown here is derived from an EMBL/GenBank/DDBJ whole genome shotgun (WGS) entry which is preliminary data.</text>
</comment>
<keyword evidence="6" id="KW-0969">Cilium</keyword>
<evidence type="ECO:0000259" key="12">
    <source>
        <dbReference type="Pfam" id="PF14988"/>
    </source>
</evidence>
<protein>
    <recommendedName>
        <fullName evidence="3">Basal body-orientation factor 1</fullName>
    </recommendedName>
    <alternativeName>
        <fullName evidence="9">Coiled-coil domain-containing protein 176</fullName>
    </alternativeName>
</protein>
<feature type="coiled-coil region" evidence="10">
    <location>
        <begin position="255"/>
        <end position="331"/>
    </location>
</feature>
<evidence type="ECO:0000256" key="1">
    <source>
        <dbReference type="ARBA" id="ARBA00004120"/>
    </source>
</evidence>
<dbReference type="Proteomes" id="UP000824782">
    <property type="component" value="Unassembled WGS sequence"/>
</dbReference>
<dbReference type="AlphaFoldDB" id="A0AAV7ATP1"/>
<organism evidence="13 14">
    <name type="scientific">Engystomops pustulosus</name>
    <name type="common">Tungara frog</name>
    <name type="synonym">Physalaemus pustulosus</name>
    <dbReference type="NCBI Taxonomy" id="76066"/>
    <lineage>
        <taxon>Eukaryota</taxon>
        <taxon>Metazoa</taxon>
        <taxon>Chordata</taxon>
        <taxon>Craniata</taxon>
        <taxon>Vertebrata</taxon>
        <taxon>Euteleostomi</taxon>
        <taxon>Amphibia</taxon>
        <taxon>Batrachia</taxon>
        <taxon>Anura</taxon>
        <taxon>Neobatrachia</taxon>
        <taxon>Hyloidea</taxon>
        <taxon>Leptodactylidae</taxon>
        <taxon>Leiuperinae</taxon>
        <taxon>Engystomops</taxon>
    </lineage>
</organism>
<dbReference type="EMBL" id="WNYA01000007">
    <property type="protein sequence ID" value="KAG8562163.1"/>
    <property type="molecule type" value="Genomic_DNA"/>
</dbReference>
<evidence type="ECO:0000256" key="5">
    <source>
        <dbReference type="ARBA" id="ARBA00023054"/>
    </source>
</evidence>
<evidence type="ECO:0000256" key="4">
    <source>
        <dbReference type="ARBA" id="ARBA00022490"/>
    </source>
</evidence>
<gene>
    <name evidence="13" type="ORF">GDO81_015608</name>
</gene>
<dbReference type="Pfam" id="PF14988">
    <property type="entry name" value="DUF4515"/>
    <property type="match status" value="1"/>
</dbReference>
<comment type="similarity">
    <text evidence="2">Belongs to the BBOF1 family.</text>
</comment>
<evidence type="ECO:0000256" key="10">
    <source>
        <dbReference type="SAM" id="Coils"/>
    </source>
</evidence>
<feature type="region of interest" description="Disordered" evidence="11">
    <location>
        <begin position="484"/>
        <end position="513"/>
    </location>
</feature>
<feature type="compositionally biased region" description="Basic residues" evidence="11">
    <location>
        <begin position="22"/>
        <end position="35"/>
    </location>
</feature>
<feature type="domain" description="DUF4515" evidence="12">
    <location>
        <begin position="100"/>
        <end position="289"/>
    </location>
</feature>
<feature type="region of interest" description="Disordered" evidence="11">
    <location>
        <begin position="22"/>
        <end position="48"/>
    </location>
</feature>
<keyword evidence="14" id="KW-1185">Reference proteome</keyword>